<feature type="domain" description="Fatty acid hydroxylase" evidence="6">
    <location>
        <begin position="371"/>
        <end position="503"/>
    </location>
</feature>
<organism evidence="7">
    <name type="scientific">Harvfovirus sp</name>
    <dbReference type="NCBI Taxonomy" id="2487768"/>
    <lineage>
        <taxon>Viruses</taxon>
        <taxon>Varidnaviria</taxon>
        <taxon>Bamfordvirae</taxon>
        <taxon>Nucleocytoviricota</taxon>
        <taxon>Megaviricetes</taxon>
        <taxon>Imitervirales</taxon>
        <taxon>Mimiviridae</taxon>
        <taxon>Klosneuvirinae</taxon>
    </lineage>
</organism>
<feature type="transmembrane region" description="Helical" evidence="5">
    <location>
        <begin position="67"/>
        <end position="86"/>
    </location>
</feature>
<dbReference type="GO" id="GO:0008610">
    <property type="term" value="P:lipid biosynthetic process"/>
    <property type="evidence" value="ECO:0007669"/>
    <property type="project" value="InterPro"/>
</dbReference>
<name>A0A3G5A1X8_9VIRU</name>
<feature type="transmembrane region" description="Helical" evidence="5">
    <location>
        <begin position="288"/>
        <end position="307"/>
    </location>
</feature>
<accession>A0A3G5A1X8</accession>
<comment type="subcellular location">
    <subcellularLocation>
        <location evidence="1">Membrane</location>
    </subcellularLocation>
</comment>
<reference evidence="7" key="1">
    <citation type="submission" date="2018-10" db="EMBL/GenBank/DDBJ databases">
        <title>Hidden diversity of soil giant viruses.</title>
        <authorList>
            <person name="Schulz F."/>
            <person name="Alteio L."/>
            <person name="Goudeau D."/>
            <person name="Ryan E.M."/>
            <person name="Malmstrom R.R."/>
            <person name="Blanchard J."/>
            <person name="Woyke T."/>
        </authorList>
    </citation>
    <scope>NUCLEOTIDE SEQUENCE</scope>
    <source>
        <strain evidence="7">HAV1</strain>
    </source>
</reference>
<keyword evidence="3 5" id="KW-1133">Transmembrane helix</keyword>
<evidence type="ECO:0000256" key="4">
    <source>
        <dbReference type="ARBA" id="ARBA00023136"/>
    </source>
</evidence>
<dbReference type="GO" id="GO:0005506">
    <property type="term" value="F:iron ion binding"/>
    <property type="evidence" value="ECO:0007669"/>
    <property type="project" value="InterPro"/>
</dbReference>
<dbReference type="GO" id="GO:0016020">
    <property type="term" value="C:membrane"/>
    <property type="evidence" value="ECO:0007669"/>
    <property type="project" value="UniProtKB-SubCell"/>
</dbReference>
<keyword evidence="4 5" id="KW-0472">Membrane</keyword>
<feature type="transmembrane region" description="Helical" evidence="5">
    <location>
        <begin position="246"/>
        <end position="267"/>
    </location>
</feature>
<feature type="transmembrane region" description="Helical" evidence="5">
    <location>
        <begin position="319"/>
        <end position="341"/>
    </location>
</feature>
<dbReference type="Pfam" id="PF04116">
    <property type="entry name" value="FA_hydroxylase"/>
    <property type="match status" value="1"/>
</dbReference>
<dbReference type="EMBL" id="MK072264">
    <property type="protein sequence ID" value="AYV81227.1"/>
    <property type="molecule type" value="Genomic_DNA"/>
</dbReference>
<evidence type="ECO:0000313" key="7">
    <source>
        <dbReference type="EMBL" id="AYV81227.1"/>
    </source>
</evidence>
<protein>
    <submittedName>
        <fullName evidence="7">Desaturase</fullName>
    </submittedName>
</protein>
<feature type="transmembrane region" description="Helical" evidence="5">
    <location>
        <begin position="180"/>
        <end position="198"/>
    </location>
</feature>
<dbReference type="GO" id="GO:0016491">
    <property type="term" value="F:oxidoreductase activity"/>
    <property type="evidence" value="ECO:0007669"/>
    <property type="project" value="InterPro"/>
</dbReference>
<sequence>MIKNITNLPTFGKLPIILFDYDDPLDVQLLIMSCIVASLLLMFNRYRQVAAVWLLYGWVCLFNRNPFISNPSLAYVGWILLTYIVIPKSEDKFPNILYHGLWTITALSYTVSGLHKLQCPSWKDGSALNHVLTSLLVRNNFIVSTLLSLPSIFLQMMTWTSLFAEISFLFLGLFKKLRKFYWLFFLFFHLGILATVNFSDLTFGMLVSHSYLFDARLFKTTKIKKIAKIAESDKAVHPPLEQNIKWVDWLTAGGISIVAIVLFATFMNSATKFSELFNRFRTLTIDSLTGFAFLAALLVALMVLERIFPDQKLEYVPGWWRWVIGINFFQLFAVIIATITWEKWLCETNYFKNTTDFHLRDHVDPIFGGIIAYLFNTWLFYWWHLLRHENQFLWITCHQFHHSAKRIETVTSFYKHPLEIVIDSQIMAILLYSILGLKQESSISLSICSAMGEYFYHMNIRTPQILGYLFQRPESHRCHHRRNKRLGCPNYSDFPLWDYLNDTFENPERMDEPTGFSSDKETMRFDMLFFKDVLQRSKPKHLLRTICYYLLVIWGVTSSVGFLTHTNLEKQTPALVSSPLPLVFSAYKGQETFATTFEINAKLDNGTYNKFLDLDMYSGLKGAYNRRNAYGAIFAFGPFFDDEKLINLRQEILRYAVCREGNIVKEFGIDRKVLELNVTVRSKTKDNNGVWNLFIRC</sequence>
<dbReference type="InterPro" id="IPR006694">
    <property type="entry name" value="Fatty_acid_hydroxylase"/>
</dbReference>
<dbReference type="InterPro" id="IPR050307">
    <property type="entry name" value="Sterol_Desaturase_Related"/>
</dbReference>
<keyword evidence="2 5" id="KW-0812">Transmembrane</keyword>
<feature type="transmembrane region" description="Helical" evidence="5">
    <location>
        <begin position="27"/>
        <end position="46"/>
    </location>
</feature>
<gene>
    <name evidence="7" type="ORF">Harvfovirus22_2</name>
</gene>
<feature type="transmembrane region" description="Helical" evidence="5">
    <location>
        <begin position="362"/>
        <end position="383"/>
    </location>
</feature>
<evidence type="ECO:0000256" key="3">
    <source>
        <dbReference type="ARBA" id="ARBA00022989"/>
    </source>
</evidence>
<evidence type="ECO:0000256" key="1">
    <source>
        <dbReference type="ARBA" id="ARBA00004370"/>
    </source>
</evidence>
<proteinExistence type="predicted"/>
<evidence type="ECO:0000259" key="6">
    <source>
        <dbReference type="Pfam" id="PF04116"/>
    </source>
</evidence>
<dbReference type="PANTHER" id="PTHR11863">
    <property type="entry name" value="STEROL DESATURASE"/>
    <property type="match status" value="1"/>
</dbReference>
<evidence type="ECO:0000256" key="2">
    <source>
        <dbReference type="ARBA" id="ARBA00022692"/>
    </source>
</evidence>
<feature type="transmembrane region" description="Helical" evidence="5">
    <location>
        <begin position="152"/>
        <end position="173"/>
    </location>
</feature>
<evidence type="ECO:0000256" key="5">
    <source>
        <dbReference type="SAM" id="Phobius"/>
    </source>
</evidence>